<evidence type="ECO:0000313" key="2">
    <source>
        <dbReference type="EMBL" id="MBP2292462.1"/>
    </source>
</evidence>
<dbReference type="RefSeq" id="WP_209766322.1">
    <property type="nucleotide sequence ID" value="NZ_JAGINP010000006.1"/>
</dbReference>
<dbReference type="Proteomes" id="UP000781958">
    <property type="component" value="Unassembled WGS sequence"/>
</dbReference>
<dbReference type="Pfam" id="PF06114">
    <property type="entry name" value="Peptidase_M78"/>
    <property type="match status" value="1"/>
</dbReference>
<dbReference type="PANTHER" id="PTHR43236:SF1">
    <property type="entry name" value="BLL7220 PROTEIN"/>
    <property type="match status" value="1"/>
</dbReference>
<evidence type="ECO:0000313" key="3">
    <source>
        <dbReference type="Proteomes" id="UP000781958"/>
    </source>
</evidence>
<dbReference type="InterPro" id="IPR010359">
    <property type="entry name" value="IrrE_HExxH"/>
</dbReference>
<dbReference type="EMBL" id="JAGINP010000006">
    <property type="protein sequence ID" value="MBP2292462.1"/>
    <property type="molecule type" value="Genomic_DNA"/>
</dbReference>
<proteinExistence type="predicted"/>
<protein>
    <submittedName>
        <fullName evidence="2">Zn-dependent peptidase ImmA (M78 family)</fullName>
    </submittedName>
</protein>
<dbReference type="Gene3D" id="1.10.10.2910">
    <property type="match status" value="1"/>
</dbReference>
<keyword evidence="3" id="KW-1185">Reference proteome</keyword>
<name>A0ABS4SKI2_9PROT</name>
<accession>A0ABS4SKI2</accession>
<reference evidence="2 3" key="1">
    <citation type="submission" date="2021-03" db="EMBL/GenBank/DDBJ databases">
        <title>Genomic Encyclopedia of Type Strains, Phase III (KMG-III): the genomes of soil and plant-associated and newly described type strains.</title>
        <authorList>
            <person name="Whitman W."/>
        </authorList>
    </citation>
    <scope>NUCLEOTIDE SEQUENCE [LARGE SCALE GENOMIC DNA]</scope>
    <source>
        <strain evidence="2 3">IMMIB AFH-6</strain>
    </source>
</reference>
<gene>
    <name evidence="2" type="ORF">J2851_002232</name>
</gene>
<organism evidence="2 3">
    <name type="scientific">Azospirillum rugosum</name>
    <dbReference type="NCBI Taxonomy" id="416170"/>
    <lineage>
        <taxon>Bacteria</taxon>
        <taxon>Pseudomonadati</taxon>
        <taxon>Pseudomonadota</taxon>
        <taxon>Alphaproteobacteria</taxon>
        <taxon>Rhodospirillales</taxon>
        <taxon>Azospirillaceae</taxon>
        <taxon>Azospirillum</taxon>
    </lineage>
</organism>
<dbReference type="PANTHER" id="PTHR43236">
    <property type="entry name" value="ANTITOXIN HIGA1"/>
    <property type="match status" value="1"/>
</dbReference>
<dbReference type="InterPro" id="IPR052345">
    <property type="entry name" value="Rad_response_metalloprotease"/>
</dbReference>
<feature type="domain" description="IrrE N-terminal-like" evidence="1">
    <location>
        <begin position="327"/>
        <end position="449"/>
    </location>
</feature>
<evidence type="ECO:0000259" key="1">
    <source>
        <dbReference type="Pfam" id="PF06114"/>
    </source>
</evidence>
<sequence length="480" mass="54477">MTQNNPVFDLSIRWDNEAPAGTAFTATAGEAVLRVGTHVVWGRTDDLGVHWHWIDLLAFLSENWLALTLEQHYPLPVKPFLPHLLRATADRRWEMERRAGAILEERYLDEEEKVFWFENRHNIARAVEGLVVPDVFVMRQNHLIVVSGKDFSEYFDYNLFVQMLTGIGNQIADRLRGIDDPIAVERVREWDARLPEFSEAAARLYTGASGEFLRKVAANDNLSSFYNGEYRKVRETPILAAARMAWNASMSPESARTVLTTLRRQPKVSSPDLERLRAAKPVTPRDRKPAQAGRELAEWLHKQLFPSGLSEASLKAIDPAAILMRWDVPVIQLDFADDGIDAVSCWGEELGPVVLLNAESSRNRRESGKRATLAHEICHLIFDYHNGLPFADVVGGVDDDDVEKRARAFAAEFLLPSNFLANRFSRDMELGRWVESIALAFNVSNEIVVWQLKRSKIEGRLSDSDKAILRQYVSSPQNLF</sequence>
<comment type="caution">
    <text evidence="2">The sequence shown here is derived from an EMBL/GenBank/DDBJ whole genome shotgun (WGS) entry which is preliminary data.</text>
</comment>